<dbReference type="Proteomes" id="UP000002146">
    <property type="component" value="Chromosome"/>
</dbReference>
<dbReference type="EMBL" id="CP000562">
    <property type="protein sequence ID" value="ABN58142.1"/>
    <property type="molecule type" value="Genomic_DNA"/>
</dbReference>
<proteinExistence type="predicted"/>
<dbReference type="SUPFAM" id="SSF53098">
    <property type="entry name" value="Ribonuclease H-like"/>
    <property type="match status" value="1"/>
</dbReference>
<dbReference type="Gene3D" id="3.30.420.10">
    <property type="entry name" value="Ribonuclease H-like superfamily/Ribonuclease H"/>
    <property type="match status" value="1"/>
</dbReference>
<feature type="region of interest" description="Disordered" evidence="1">
    <location>
        <begin position="348"/>
        <end position="386"/>
    </location>
</feature>
<gene>
    <name evidence="3" type="ordered locus">Memar_2219</name>
</gene>
<evidence type="ECO:0000313" key="4">
    <source>
        <dbReference type="Proteomes" id="UP000002146"/>
    </source>
</evidence>
<feature type="domain" description="YprB ribonuclease H-like" evidence="2">
    <location>
        <begin position="176"/>
        <end position="342"/>
    </location>
</feature>
<evidence type="ECO:0000256" key="1">
    <source>
        <dbReference type="SAM" id="MobiDB-lite"/>
    </source>
</evidence>
<dbReference type="PANTHER" id="PTHR38462:SF1">
    <property type="entry name" value="YPRB RIBONUCLEASE H-LIKE DOMAIN-CONTAINING PROTEIN"/>
    <property type="match status" value="1"/>
</dbReference>
<sequence length="386" mass="42356">MRAECKPSAGRMVRAFNLRGRYAPGIRSPFISRSGDEEARRLRDDLVAGYRGRALEDVFCGRETVCLSGTCYVIESESPMSLDARDPDRAAAALLGDLTLVRGIGEATRRRLEGRGCRSVADLMRHPRYRRDAARLLDSIAEGDARDLVGEIERRRRRSDPLLLEASRLHAPEDFVFLDIETLGLFSRPIILIGLARVSGGSIAVRQYLSRSAEEEGAALAAVLPDLEAEGSALVTFNGRAFDVPYIRDRLACHGIPADLAVPHFDVLHFARRRWRGSLPSCRLGALETGVLGVARADDVPSRMVPEFYETYRRTGSPGPLVPVVEHNRQDIVSLARLFALLRGDDGGGAAPCRSPPGRGGGTENIKTDPEGDEKILPPYRAHPEK</sequence>
<feature type="compositionally biased region" description="Basic and acidic residues" evidence="1">
    <location>
        <begin position="366"/>
        <end position="386"/>
    </location>
</feature>
<dbReference type="STRING" id="368407.Memar_2219"/>
<name>A3CXP2_METMJ</name>
<dbReference type="GO" id="GO:0003676">
    <property type="term" value="F:nucleic acid binding"/>
    <property type="evidence" value="ECO:0007669"/>
    <property type="project" value="InterPro"/>
</dbReference>
<dbReference type="HOGENOM" id="CLU_759948_0_0_2"/>
<dbReference type="Pfam" id="PF13482">
    <property type="entry name" value="RNase_H_2"/>
    <property type="match status" value="1"/>
</dbReference>
<dbReference type="eggNOG" id="arCOG03130">
    <property type="taxonomic scope" value="Archaea"/>
</dbReference>
<dbReference type="KEGG" id="mem:Memar_2219"/>
<keyword evidence="4" id="KW-1185">Reference proteome</keyword>
<dbReference type="GO" id="GO:0004527">
    <property type="term" value="F:exonuclease activity"/>
    <property type="evidence" value="ECO:0007669"/>
    <property type="project" value="UniProtKB-KW"/>
</dbReference>
<dbReference type="PANTHER" id="PTHR38462">
    <property type="entry name" value="EXONUCLEASE-LIKE PROTEIN"/>
    <property type="match status" value="1"/>
</dbReference>
<dbReference type="AlphaFoldDB" id="A3CXP2"/>
<reference evidence="3 4" key="1">
    <citation type="journal article" date="2009" name="Stand. Genomic Sci.">
        <title>Complete genome sequence of Methanoculleus marisnigri Romesser et al. 1981 type strain JR1.</title>
        <authorList>
            <person name="Anderson I.J."/>
            <person name="Sieprawska-Lupa M."/>
            <person name="Lapidus A."/>
            <person name="Nolan M."/>
            <person name="Copeland A."/>
            <person name="Glavina Del Rio T."/>
            <person name="Tice H."/>
            <person name="Dalin E."/>
            <person name="Barry K."/>
            <person name="Saunders E."/>
            <person name="Han C."/>
            <person name="Brettin T."/>
            <person name="Detter J.C."/>
            <person name="Bruce D."/>
            <person name="Mikhailova N."/>
            <person name="Pitluck S."/>
            <person name="Hauser L."/>
            <person name="Land M."/>
            <person name="Lucas S."/>
            <person name="Richardson P."/>
            <person name="Whitman W.B."/>
            <person name="Kyrpides N.C."/>
        </authorList>
    </citation>
    <scope>NUCLEOTIDE SEQUENCE [LARGE SCALE GENOMIC DNA]</scope>
    <source>
        <strain evidence="4">ATCC 35101 / DSM 1498 / JR1</strain>
    </source>
</reference>
<evidence type="ECO:0000313" key="3">
    <source>
        <dbReference type="EMBL" id="ABN58142.1"/>
    </source>
</evidence>
<dbReference type="InterPro" id="IPR036397">
    <property type="entry name" value="RNaseH_sf"/>
</dbReference>
<accession>A3CXP2</accession>
<dbReference type="InterPro" id="IPR012337">
    <property type="entry name" value="RNaseH-like_sf"/>
</dbReference>
<dbReference type="InterPro" id="IPR038720">
    <property type="entry name" value="YprB_RNase_H-like_dom"/>
</dbReference>
<organism evidence="3 4">
    <name type="scientific">Methanoculleus marisnigri (strain ATCC 35101 / DSM 1498 / JR1)</name>
    <dbReference type="NCBI Taxonomy" id="368407"/>
    <lineage>
        <taxon>Archaea</taxon>
        <taxon>Methanobacteriati</taxon>
        <taxon>Methanobacteriota</taxon>
        <taxon>Stenosarchaea group</taxon>
        <taxon>Methanomicrobia</taxon>
        <taxon>Methanomicrobiales</taxon>
        <taxon>Methanomicrobiaceae</taxon>
        <taxon>Methanoculleus</taxon>
    </lineage>
</organism>
<evidence type="ECO:0000259" key="2">
    <source>
        <dbReference type="Pfam" id="PF13482"/>
    </source>
</evidence>
<protein>
    <submittedName>
        <fullName evidence="3">Exonuclease-like protein</fullName>
    </submittedName>
</protein>